<keyword evidence="3" id="KW-1185">Reference proteome</keyword>
<dbReference type="HOGENOM" id="CLU_135732_1_0_1"/>
<organism evidence="2 3">
    <name type="scientific">[Torrubiella] hemipterigena</name>
    <dbReference type="NCBI Taxonomy" id="1531966"/>
    <lineage>
        <taxon>Eukaryota</taxon>
        <taxon>Fungi</taxon>
        <taxon>Dikarya</taxon>
        <taxon>Ascomycota</taxon>
        <taxon>Pezizomycotina</taxon>
        <taxon>Sordariomycetes</taxon>
        <taxon>Hypocreomycetidae</taxon>
        <taxon>Hypocreales</taxon>
        <taxon>Clavicipitaceae</taxon>
        <taxon>Clavicipitaceae incertae sedis</taxon>
        <taxon>'Torrubiella' clade</taxon>
    </lineage>
</organism>
<dbReference type="EMBL" id="CDHN01000002">
    <property type="protein sequence ID" value="CEJ87295.1"/>
    <property type="molecule type" value="Genomic_DNA"/>
</dbReference>
<feature type="chain" id="PRO_5001979559" evidence="1">
    <location>
        <begin position="20"/>
        <end position="115"/>
    </location>
</feature>
<sequence>MQTKTFLAAAMALPAFTEAASCVYRADGSAILRRYKINADGVDDVPGICGGLWDNMNGQGACHGAIPGWCNDNGGGKLEWVFDIGVACNSGAVEAVWWEATKNRFGDIHCSFGPI</sequence>
<evidence type="ECO:0000313" key="2">
    <source>
        <dbReference type="EMBL" id="CEJ87295.1"/>
    </source>
</evidence>
<evidence type="ECO:0000313" key="3">
    <source>
        <dbReference type="Proteomes" id="UP000039046"/>
    </source>
</evidence>
<dbReference type="AlphaFoldDB" id="A0A0A1TE18"/>
<feature type="signal peptide" evidence="1">
    <location>
        <begin position="1"/>
        <end position="19"/>
    </location>
</feature>
<keyword evidence="1" id="KW-0732">Signal</keyword>
<dbReference type="OrthoDB" id="4788795at2759"/>
<dbReference type="Proteomes" id="UP000039046">
    <property type="component" value="Unassembled WGS sequence"/>
</dbReference>
<reference evidence="2 3" key="1">
    <citation type="journal article" date="2015" name="Genome Announc.">
        <title>Draft Genome Sequence and Gene Annotation of the Entomopathogenic Fungus Verticillium hemipterigenum.</title>
        <authorList>
            <person name="Horn F."/>
            <person name="Habel A."/>
            <person name="Scharf D.H."/>
            <person name="Dworschak J."/>
            <person name="Brakhage A.A."/>
            <person name="Guthke R."/>
            <person name="Hertweck C."/>
            <person name="Linde J."/>
        </authorList>
    </citation>
    <scope>NUCLEOTIDE SEQUENCE [LARGE SCALE GENOMIC DNA]</scope>
</reference>
<evidence type="ECO:0000256" key="1">
    <source>
        <dbReference type="SAM" id="SignalP"/>
    </source>
</evidence>
<proteinExistence type="predicted"/>
<protein>
    <submittedName>
        <fullName evidence="2">Uncharacterized protein</fullName>
    </submittedName>
</protein>
<gene>
    <name evidence="2" type="ORF">VHEMI04368</name>
</gene>
<accession>A0A0A1TE18</accession>
<name>A0A0A1TE18_9HYPO</name>